<gene>
    <name evidence="7" type="ORF">CPter91_4509</name>
</gene>
<keyword evidence="2 4" id="KW-0238">DNA-binding</keyword>
<feature type="domain" description="HTH tetR-type" evidence="6">
    <location>
        <begin position="49"/>
        <end position="109"/>
    </location>
</feature>
<dbReference type="AlphaFoldDB" id="A0A127QA04"/>
<keyword evidence="3" id="KW-0804">Transcription</keyword>
<dbReference type="PANTHER" id="PTHR30055">
    <property type="entry name" value="HTH-TYPE TRANSCRIPTIONAL REGULATOR RUTR"/>
    <property type="match status" value="1"/>
</dbReference>
<dbReference type="GO" id="GO:0000976">
    <property type="term" value="F:transcription cis-regulatory region binding"/>
    <property type="evidence" value="ECO:0007669"/>
    <property type="project" value="TreeGrafter"/>
</dbReference>
<evidence type="ECO:0000313" key="7">
    <source>
        <dbReference type="EMBL" id="AMP06816.1"/>
    </source>
</evidence>
<reference evidence="7 8" key="1">
    <citation type="submission" date="2015-11" db="EMBL/GenBank/DDBJ databases">
        <title>Exploring the genomic traits of fungus-feeding bacterial genus Collimonas.</title>
        <authorList>
            <person name="Song C."/>
            <person name="Schmidt R."/>
            <person name="de Jager V."/>
            <person name="Krzyzanowska D."/>
            <person name="Jongedijk E."/>
            <person name="Cankar K."/>
            <person name="Beekwilder J."/>
            <person name="van Veen A."/>
            <person name="de Boer W."/>
            <person name="van Veen J.A."/>
            <person name="Garbeva P."/>
        </authorList>
    </citation>
    <scope>NUCLEOTIDE SEQUENCE [LARGE SCALE GENOMIC DNA]</scope>
    <source>
        <strain evidence="7 8">Ter91</strain>
    </source>
</reference>
<sequence>MLNFLGSQMAESKLVKKQSPARTSAAVDKKAPQAAAKRPGRPAGSARGPEQRSLLLDTALVLFARQGIADTTLAAIAREAKVTPAMVNYYFTSREQLIDGLIEDRFLPVKAALGGVFQRHPDDPVAAITELTQKFVDVATDYPWFAPLWLRGIISHDGLLKQRMHARVGDDDQRAALLCIKKWQRDGLLNAELEPALLFMSLMGLTILPLAAIMTRKIGPENKPIDARAIARHAIALLVHGVGA</sequence>
<evidence type="ECO:0000256" key="3">
    <source>
        <dbReference type="ARBA" id="ARBA00023163"/>
    </source>
</evidence>
<evidence type="ECO:0000256" key="1">
    <source>
        <dbReference type="ARBA" id="ARBA00023015"/>
    </source>
</evidence>
<name>A0A127QA04_9BURK</name>
<dbReference type="KEGG" id="cpra:CPter91_4509"/>
<dbReference type="SUPFAM" id="SSF46689">
    <property type="entry name" value="Homeodomain-like"/>
    <property type="match status" value="1"/>
</dbReference>
<feature type="DNA-binding region" description="H-T-H motif" evidence="4">
    <location>
        <begin position="72"/>
        <end position="91"/>
    </location>
</feature>
<dbReference type="PATRIC" id="fig|279113.9.peg.4466"/>
<evidence type="ECO:0000259" key="6">
    <source>
        <dbReference type="PROSITE" id="PS50977"/>
    </source>
</evidence>
<dbReference type="PRINTS" id="PR00455">
    <property type="entry name" value="HTHTETR"/>
</dbReference>
<dbReference type="STRING" id="279113.CPter91_4509"/>
<dbReference type="PROSITE" id="PS50977">
    <property type="entry name" value="HTH_TETR_2"/>
    <property type="match status" value="1"/>
</dbReference>
<dbReference type="GO" id="GO:0003700">
    <property type="term" value="F:DNA-binding transcription factor activity"/>
    <property type="evidence" value="ECO:0007669"/>
    <property type="project" value="TreeGrafter"/>
</dbReference>
<dbReference type="SUPFAM" id="SSF48498">
    <property type="entry name" value="Tetracyclin repressor-like, C-terminal domain"/>
    <property type="match status" value="1"/>
</dbReference>
<evidence type="ECO:0000256" key="2">
    <source>
        <dbReference type="ARBA" id="ARBA00023125"/>
    </source>
</evidence>
<protein>
    <submittedName>
        <fullName evidence="7">Bacterial regulatory s, tetR family protein</fullName>
    </submittedName>
</protein>
<evidence type="ECO:0000313" key="8">
    <source>
        <dbReference type="Proteomes" id="UP000074561"/>
    </source>
</evidence>
<accession>A0A127QA04</accession>
<dbReference type="InterPro" id="IPR036271">
    <property type="entry name" value="Tet_transcr_reg_TetR-rel_C_sf"/>
</dbReference>
<organism evidence="7 8">
    <name type="scientific">Collimonas pratensis</name>
    <dbReference type="NCBI Taxonomy" id="279113"/>
    <lineage>
        <taxon>Bacteria</taxon>
        <taxon>Pseudomonadati</taxon>
        <taxon>Pseudomonadota</taxon>
        <taxon>Betaproteobacteria</taxon>
        <taxon>Burkholderiales</taxon>
        <taxon>Oxalobacteraceae</taxon>
        <taxon>Collimonas</taxon>
    </lineage>
</organism>
<dbReference type="InterPro" id="IPR009057">
    <property type="entry name" value="Homeodomain-like_sf"/>
</dbReference>
<dbReference type="Pfam" id="PF00440">
    <property type="entry name" value="TetR_N"/>
    <property type="match status" value="1"/>
</dbReference>
<proteinExistence type="predicted"/>
<dbReference type="EMBL" id="CP013234">
    <property type="protein sequence ID" value="AMP06816.1"/>
    <property type="molecule type" value="Genomic_DNA"/>
</dbReference>
<dbReference type="Proteomes" id="UP000074561">
    <property type="component" value="Chromosome"/>
</dbReference>
<dbReference type="PANTHER" id="PTHR30055:SF234">
    <property type="entry name" value="HTH-TYPE TRANSCRIPTIONAL REGULATOR BETI"/>
    <property type="match status" value="1"/>
</dbReference>
<dbReference type="OrthoDB" id="8961953at2"/>
<keyword evidence="1" id="KW-0805">Transcription regulation</keyword>
<dbReference type="InterPro" id="IPR050109">
    <property type="entry name" value="HTH-type_TetR-like_transc_reg"/>
</dbReference>
<dbReference type="InterPro" id="IPR001647">
    <property type="entry name" value="HTH_TetR"/>
</dbReference>
<evidence type="ECO:0000256" key="5">
    <source>
        <dbReference type="SAM" id="MobiDB-lite"/>
    </source>
</evidence>
<dbReference type="Gene3D" id="1.10.357.10">
    <property type="entry name" value="Tetracycline Repressor, domain 2"/>
    <property type="match status" value="1"/>
</dbReference>
<evidence type="ECO:0000256" key="4">
    <source>
        <dbReference type="PROSITE-ProRule" id="PRU00335"/>
    </source>
</evidence>
<feature type="region of interest" description="Disordered" evidence="5">
    <location>
        <begin position="12"/>
        <end position="49"/>
    </location>
</feature>